<evidence type="ECO:0000313" key="3">
    <source>
        <dbReference type="EMBL" id="GIG99915.1"/>
    </source>
</evidence>
<dbReference type="Proteomes" id="UP000621500">
    <property type="component" value="Unassembled WGS sequence"/>
</dbReference>
<dbReference type="Pfam" id="PF01075">
    <property type="entry name" value="Glyco_transf_9"/>
    <property type="match status" value="1"/>
</dbReference>
<accession>A0ABQ4EZ40</accession>
<evidence type="ECO:0000256" key="2">
    <source>
        <dbReference type="ARBA" id="ARBA00022679"/>
    </source>
</evidence>
<keyword evidence="4" id="KW-1185">Reference proteome</keyword>
<dbReference type="EMBL" id="BONX01000048">
    <property type="protein sequence ID" value="GIG99915.1"/>
    <property type="molecule type" value="Genomic_DNA"/>
</dbReference>
<dbReference type="CDD" id="cd03789">
    <property type="entry name" value="GT9_LPS_heptosyltransferase"/>
    <property type="match status" value="1"/>
</dbReference>
<dbReference type="PANTHER" id="PTHR30160:SF1">
    <property type="entry name" value="LIPOPOLYSACCHARIDE 1,2-N-ACETYLGLUCOSAMINETRANSFERASE-RELATED"/>
    <property type="match status" value="1"/>
</dbReference>
<keyword evidence="2 3" id="KW-0808">Transferase</keyword>
<protein>
    <submittedName>
        <fullName evidence="3">Glycosyl transferase family 9</fullName>
    </submittedName>
</protein>
<proteinExistence type="predicted"/>
<gene>
    <name evidence="3" type="ORF">Pma05_64880</name>
</gene>
<dbReference type="InterPro" id="IPR002201">
    <property type="entry name" value="Glyco_trans_9"/>
</dbReference>
<dbReference type="InterPro" id="IPR051199">
    <property type="entry name" value="LPS_LOS_Heptosyltrfase"/>
</dbReference>
<dbReference type="Gene3D" id="3.40.50.2000">
    <property type="entry name" value="Glycogen Phosphorylase B"/>
    <property type="match status" value="2"/>
</dbReference>
<dbReference type="RefSeq" id="WP_203861239.1">
    <property type="nucleotide sequence ID" value="NZ_BAAAZQ010000015.1"/>
</dbReference>
<evidence type="ECO:0000256" key="1">
    <source>
        <dbReference type="ARBA" id="ARBA00022676"/>
    </source>
</evidence>
<organism evidence="3 4">
    <name type="scientific">Plantactinospora mayteni</name>
    <dbReference type="NCBI Taxonomy" id="566021"/>
    <lineage>
        <taxon>Bacteria</taxon>
        <taxon>Bacillati</taxon>
        <taxon>Actinomycetota</taxon>
        <taxon>Actinomycetes</taxon>
        <taxon>Micromonosporales</taxon>
        <taxon>Micromonosporaceae</taxon>
        <taxon>Plantactinospora</taxon>
    </lineage>
</organism>
<dbReference type="GO" id="GO:0016740">
    <property type="term" value="F:transferase activity"/>
    <property type="evidence" value="ECO:0007669"/>
    <property type="project" value="UniProtKB-KW"/>
</dbReference>
<dbReference type="SUPFAM" id="SSF53756">
    <property type="entry name" value="UDP-Glycosyltransferase/glycogen phosphorylase"/>
    <property type="match status" value="1"/>
</dbReference>
<comment type="caution">
    <text evidence="3">The sequence shown here is derived from an EMBL/GenBank/DDBJ whole genome shotgun (WGS) entry which is preliminary data.</text>
</comment>
<evidence type="ECO:0000313" key="4">
    <source>
        <dbReference type="Proteomes" id="UP000621500"/>
    </source>
</evidence>
<name>A0ABQ4EZ40_9ACTN</name>
<dbReference type="PANTHER" id="PTHR30160">
    <property type="entry name" value="TETRAACYLDISACCHARIDE 4'-KINASE-RELATED"/>
    <property type="match status" value="1"/>
</dbReference>
<reference evidence="3 4" key="1">
    <citation type="submission" date="2021-01" db="EMBL/GenBank/DDBJ databases">
        <title>Whole genome shotgun sequence of Plantactinospora mayteni NBRC 109088.</title>
        <authorList>
            <person name="Komaki H."/>
            <person name="Tamura T."/>
        </authorList>
    </citation>
    <scope>NUCLEOTIDE SEQUENCE [LARGE SCALE GENOMIC DNA]</scope>
    <source>
        <strain evidence="3 4">NBRC 109088</strain>
    </source>
</reference>
<keyword evidence="1" id="KW-0328">Glycosyltransferase</keyword>
<sequence>MIGKVRDLVGDVERIAVLRANALGDFVFALPALDALRASYPDAELVLIGAPWHERLLRDRPGPVDRVLVVPPAPGIRVAGPEEPEPSADSMARFLDTARRERFDIALQMHGGGANSNPLVAALGARVTAGLRSEDAPPLDRWLRYVYYQPEVVRYLEVAGLVGAGPTGLVPRLAATEADLAEARMVLGEPVRPRIALHPGASDPRRRWPADRFAEVADQLAADGYEVLVTGTPDERDLADQVVAAARQPVRSVVGDLSLGGLIGCYAGCEVVVANDTGPVHVAAALDTPTVGIFWVGNLINCAVPLRARHRPIASWTLNCPVCGRDCSREIYPARGGGGPACPHRVSFVTDVPVVEVLSAVADLTAR</sequence>